<accession>A0A931BMP6</accession>
<dbReference type="PANTHER" id="PTHR48090">
    <property type="entry name" value="UNDECAPRENYL-PHOSPHATE 4-DEOXY-4-FORMAMIDO-L-ARABINOSE TRANSFERASE-RELATED"/>
    <property type="match status" value="1"/>
</dbReference>
<dbReference type="InterPro" id="IPR001173">
    <property type="entry name" value="Glyco_trans_2-like"/>
</dbReference>
<comment type="subcellular location">
    <subcellularLocation>
        <location evidence="1">Cell membrane</location>
        <topology evidence="1">Multi-pass membrane protein</topology>
    </subcellularLocation>
</comment>
<evidence type="ECO:0000256" key="9">
    <source>
        <dbReference type="SAM" id="Phobius"/>
    </source>
</evidence>
<reference evidence="11 12" key="1">
    <citation type="submission" date="2020-11" db="EMBL/GenBank/DDBJ databases">
        <authorList>
            <person name="Kim M.K."/>
        </authorList>
    </citation>
    <scope>NUCLEOTIDE SEQUENCE [LARGE SCALE GENOMIC DNA]</scope>
    <source>
        <strain evidence="11 12">BT439</strain>
    </source>
</reference>
<feature type="transmembrane region" description="Helical" evidence="9">
    <location>
        <begin position="265"/>
        <end position="291"/>
    </location>
</feature>
<comment type="similarity">
    <text evidence="8">Belongs to the glycosyltransferase 2 family. GtrB subfamily.</text>
</comment>
<dbReference type="GO" id="GO:0005886">
    <property type="term" value="C:plasma membrane"/>
    <property type="evidence" value="ECO:0007669"/>
    <property type="project" value="UniProtKB-SubCell"/>
</dbReference>
<keyword evidence="4" id="KW-0808">Transferase</keyword>
<dbReference type="PANTHER" id="PTHR48090:SF1">
    <property type="entry name" value="PROPHAGE BACTOPRENOL GLUCOSYL TRANSFERASE HOMOLOG"/>
    <property type="match status" value="1"/>
</dbReference>
<evidence type="ECO:0000256" key="5">
    <source>
        <dbReference type="ARBA" id="ARBA00022692"/>
    </source>
</evidence>
<dbReference type="SUPFAM" id="SSF53448">
    <property type="entry name" value="Nucleotide-diphospho-sugar transferases"/>
    <property type="match status" value="1"/>
</dbReference>
<dbReference type="GO" id="GO:0016757">
    <property type="term" value="F:glycosyltransferase activity"/>
    <property type="evidence" value="ECO:0007669"/>
    <property type="project" value="UniProtKB-KW"/>
</dbReference>
<evidence type="ECO:0000256" key="6">
    <source>
        <dbReference type="ARBA" id="ARBA00022989"/>
    </source>
</evidence>
<keyword evidence="6 9" id="KW-1133">Transmembrane helix</keyword>
<keyword evidence="3" id="KW-0328">Glycosyltransferase</keyword>
<dbReference type="Gene3D" id="3.90.550.10">
    <property type="entry name" value="Spore Coat Polysaccharide Biosynthesis Protein SpsA, Chain A"/>
    <property type="match status" value="1"/>
</dbReference>
<dbReference type="InterPro" id="IPR029044">
    <property type="entry name" value="Nucleotide-diphossugar_trans"/>
</dbReference>
<protein>
    <submittedName>
        <fullName evidence="11">Glycosyltransferase family 2 protein</fullName>
    </submittedName>
</protein>
<evidence type="ECO:0000256" key="8">
    <source>
        <dbReference type="ARBA" id="ARBA00038152"/>
    </source>
</evidence>
<dbReference type="InterPro" id="IPR050256">
    <property type="entry name" value="Glycosyltransferase_2"/>
</dbReference>
<dbReference type="AlphaFoldDB" id="A0A931BMP6"/>
<evidence type="ECO:0000256" key="2">
    <source>
        <dbReference type="ARBA" id="ARBA00022475"/>
    </source>
</evidence>
<organism evidence="11 12">
    <name type="scientific">Hymenobacter properus</name>
    <dbReference type="NCBI Taxonomy" id="2791026"/>
    <lineage>
        <taxon>Bacteria</taxon>
        <taxon>Pseudomonadati</taxon>
        <taxon>Bacteroidota</taxon>
        <taxon>Cytophagia</taxon>
        <taxon>Cytophagales</taxon>
        <taxon>Hymenobacteraceae</taxon>
        <taxon>Hymenobacter</taxon>
    </lineage>
</organism>
<sequence>MRVELSVVIPLYNEEANLGELYQRLLRVLEPLALPGGFELVFVNDGSRDHTLPLLLALAARDMRVRYIDLSRNFGHQIAVTAGLDRATGAAVVIIDADLQDPPELIPLLRDKLREGHDVVYAKRRSRQGDSAAKRLTARLFYRLLARITHVSIPVDTGDFRIVSRKVVEGLRQMPEQNKFIRGQISWMGYRQTFIEYDRAERAGGATGYTYRKMMRLALDGITAFSDVPLKVATISGFLVSGIAFLVALYTLYARFITRDYQPGWASLMLSILFLGGVQLISVGIIGEYIARLSANVRQRPLYLISDTNMPPDLPLVK</sequence>
<evidence type="ECO:0000256" key="1">
    <source>
        <dbReference type="ARBA" id="ARBA00004651"/>
    </source>
</evidence>
<dbReference type="FunFam" id="3.90.550.10:FF:000079">
    <property type="entry name" value="Probable glycosyl transferase"/>
    <property type="match status" value="1"/>
</dbReference>
<evidence type="ECO:0000313" key="11">
    <source>
        <dbReference type="EMBL" id="MBF9143088.1"/>
    </source>
</evidence>
<feature type="transmembrane region" description="Helical" evidence="9">
    <location>
        <begin position="232"/>
        <end position="253"/>
    </location>
</feature>
<keyword evidence="2" id="KW-1003">Cell membrane</keyword>
<keyword evidence="7 9" id="KW-0472">Membrane</keyword>
<evidence type="ECO:0000313" key="12">
    <source>
        <dbReference type="Proteomes" id="UP000645610"/>
    </source>
</evidence>
<gene>
    <name evidence="11" type="ORF">I2I01_15680</name>
</gene>
<dbReference type="CDD" id="cd04187">
    <property type="entry name" value="DPM1_like_bac"/>
    <property type="match status" value="1"/>
</dbReference>
<keyword evidence="12" id="KW-1185">Reference proteome</keyword>
<comment type="caution">
    <text evidence="11">The sequence shown here is derived from an EMBL/GenBank/DDBJ whole genome shotgun (WGS) entry which is preliminary data.</text>
</comment>
<evidence type="ECO:0000256" key="3">
    <source>
        <dbReference type="ARBA" id="ARBA00022676"/>
    </source>
</evidence>
<dbReference type="Proteomes" id="UP000645610">
    <property type="component" value="Unassembled WGS sequence"/>
</dbReference>
<evidence type="ECO:0000256" key="4">
    <source>
        <dbReference type="ARBA" id="ARBA00022679"/>
    </source>
</evidence>
<proteinExistence type="inferred from homology"/>
<dbReference type="EMBL" id="JADQDP010000003">
    <property type="protein sequence ID" value="MBF9143088.1"/>
    <property type="molecule type" value="Genomic_DNA"/>
</dbReference>
<evidence type="ECO:0000259" key="10">
    <source>
        <dbReference type="Pfam" id="PF00535"/>
    </source>
</evidence>
<keyword evidence="5 9" id="KW-0812">Transmembrane</keyword>
<name>A0A931BMP6_9BACT</name>
<evidence type="ECO:0000256" key="7">
    <source>
        <dbReference type="ARBA" id="ARBA00023136"/>
    </source>
</evidence>
<feature type="domain" description="Glycosyltransferase 2-like" evidence="10">
    <location>
        <begin position="6"/>
        <end position="169"/>
    </location>
</feature>
<dbReference type="Pfam" id="PF00535">
    <property type="entry name" value="Glycos_transf_2"/>
    <property type="match status" value="1"/>
</dbReference>